<evidence type="ECO:0008006" key="5">
    <source>
        <dbReference type="Google" id="ProtNLM"/>
    </source>
</evidence>
<dbReference type="AlphaFoldDB" id="A2SBW0"/>
<evidence type="ECO:0000256" key="1">
    <source>
        <dbReference type="SAM" id="MobiDB-lite"/>
    </source>
</evidence>
<feature type="region of interest" description="Disordered" evidence="1">
    <location>
        <begin position="218"/>
        <end position="237"/>
    </location>
</feature>
<dbReference type="STRING" id="420662.Mpe_A0087"/>
<evidence type="ECO:0000313" key="3">
    <source>
        <dbReference type="EMBL" id="ABM93049.1"/>
    </source>
</evidence>
<sequence length="237" mass="25819">MRICRVRGLNAALMLGVLGSLAVDASSQEVKQGSAIYTCTNAAGRTLTRDRPIAECMDREQRVLNSDGSLRTVLQPSLTSDERAAHEEAERRKAQERANKQEAIRRDRNLLARFPNEAAHNKARDAALNATRSGIQASEQRLADLQKERKPLLDEAEFYKGKNLPGKLKGQIESVDVSIEAQRALIVNQQAEVGRITALFDAELARLKRLWGGADPGSLGPLPQSALAGQAAPPPKP</sequence>
<accession>A2SBW0</accession>
<evidence type="ECO:0000313" key="4">
    <source>
        <dbReference type="Proteomes" id="UP000000366"/>
    </source>
</evidence>
<name>A2SBW0_METPP</name>
<feature type="region of interest" description="Disordered" evidence="1">
    <location>
        <begin position="79"/>
        <end position="101"/>
    </location>
</feature>
<proteinExistence type="predicted"/>
<feature type="chain" id="PRO_5002646274" description="DUF4124 domain-containing protein" evidence="2">
    <location>
        <begin position="23"/>
        <end position="237"/>
    </location>
</feature>
<dbReference type="eggNOG" id="ENOG502ZBU8">
    <property type="taxonomic scope" value="Bacteria"/>
</dbReference>
<dbReference type="KEGG" id="mpt:Mpe_A0087"/>
<dbReference type="Proteomes" id="UP000000366">
    <property type="component" value="Chromosome"/>
</dbReference>
<organism evidence="3 4">
    <name type="scientific">Methylibium petroleiphilum (strain ATCC BAA-1232 / LMG 22953 / PM1)</name>
    <dbReference type="NCBI Taxonomy" id="420662"/>
    <lineage>
        <taxon>Bacteria</taxon>
        <taxon>Pseudomonadati</taxon>
        <taxon>Pseudomonadota</taxon>
        <taxon>Betaproteobacteria</taxon>
        <taxon>Burkholderiales</taxon>
        <taxon>Sphaerotilaceae</taxon>
        <taxon>Methylibium</taxon>
    </lineage>
</organism>
<feature type="compositionally biased region" description="Basic and acidic residues" evidence="1">
    <location>
        <begin position="80"/>
        <end position="101"/>
    </location>
</feature>
<protein>
    <recommendedName>
        <fullName evidence="5">DUF4124 domain-containing protein</fullName>
    </recommendedName>
</protein>
<dbReference type="EMBL" id="CP000555">
    <property type="protein sequence ID" value="ABM93049.1"/>
    <property type="molecule type" value="Genomic_DNA"/>
</dbReference>
<keyword evidence="4" id="KW-1185">Reference proteome</keyword>
<feature type="signal peptide" evidence="2">
    <location>
        <begin position="1"/>
        <end position="22"/>
    </location>
</feature>
<evidence type="ECO:0000256" key="2">
    <source>
        <dbReference type="SAM" id="SignalP"/>
    </source>
</evidence>
<dbReference type="RefSeq" id="WP_011827688.1">
    <property type="nucleotide sequence ID" value="NC_008825.1"/>
</dbReference>
<reference evidence="3 4" key="1">
    <citation type="journal article" date="2007" name="J. Bacteriol.">
        <title>Whole-genome analysis of the methyl tert-butyl ether-degrading beta-proteobacterium Methylibium petroleiphilum PM1.</title>
        <authorList>
            <person name="Kane S.R."/>
            <person name="Chakicherla A.Y."/>
            <person name="Chain P.S.G."/>
            <person name="Schmidt R."/>
            <person name="Shin M.W."/>
            <person name="Legler T.C."/>
            <person name="Scow K.M."/>
            <person name="Larimer F.W."/>
            <person name="Lucas S.M."/>
            <person name="Richardson P.M."/>
            <person name="Hristova K.R."/>
        </authorList>
    </citation>
    <scope>NUCLEOTIDE SEQUENCE [LARGE SCALE GENOMIC DNA]</scope>
    <source>
        <strain evidence="4">ATCC BAA-1232 / LMG 22953 / PM1</strain>
    </source>
</reference>
<keyword evidence="2" id="KW-0732">Signal</keyword>
<gene>
    <name evidence="3" type="ordered locus">Mpe_A0087</name>
</gene>
<dbReference type="HOGENOM" id="CLU_094869_1_0_4"/>